<feature type="DNA-binding region" description="OmpR/PhoB-type" evidence="7">
    <location>
        <begin position="135"/>
        <end position="235"/>
    </location>
</feature>
<keyword evidence="1 6" id="KW-0597">Phosphoprotein</keyword>
<dbReference type="Gene3D" id="1.10.10.10">
    <property type="entry name" value="Winged helix-like DNA-binding domain superfamily/Winged helix DNA-binding domain"/>
    <property type="match status" value="1"/>
</dbReference>
<evidence type="ECO:0000256" key="4">
    <source>
        <dbReference type="ARBA" id="ARBA00023125"/>
    </source>
</evidence>
<feature type="domain" description="OmpR/PhoB-type" evidence="9">
    <location>
        <begin position="135"/>
        <end position="235"/>
    </location>
</feature>
<dbReference type="SUPFAM" id="SSF46894">
    <property type="entry name" value="C-terminal effector domain of the bipartite response regulators"/>
    <property type="match status" value="1"/>
</dbReference>
<protein>
    <submittedName>
        <fullName evidence="10">Response regulator</fullName>
    </submittedName>
</protein>
<dbReference type="PANTHER" id="PTHR48111">
    <property type="entry name" value="REGULATOR OF RPOS"/>
    <property type="match status" value="1"/>
</dbReference>
<dbReference type="SUPFAM" id="SSF52172">
    <property type="entry name" value="CheY-like"/>
    <property type="match status" value="1"/>
</dbReference>
<evidence type="ECO:0000256" key="2">
    <source>
        <dbReference type="ARBA" id="ARBA00023012"/>
    </source>
</evidence>
<dbReference type="InterPro" id="IPR016032">
    <property type="entry name" value="Sig_transdc_resp-reg_C-effctor"/>
</dbReference>
<dbReference type="InterPro" id="IPR001867">
    <property type="entry name" value="OmpR/PhoB-type_DNA-bd"/>
</dbReference>
<dbReference type="Gene3D" id="6.10.250.690">
    <property type="match status" value="1"/>
</dbReference>
<dbReference type="PANTHER" id="PTHR48111:SF4">
    <property type="entry name" value="DNA-BINDING DUAL TRANSCRIPTIONAL REGULATOR OMPR"/>
    <property type="match status" value="1"/>
</dbReference>
<dbReference type="InterPro" id="IPR039420">
    <property type="entry name" value="WalR-like"/>
</dbReference>
<evidence type="ECO:0000256" key="1">
    <source>
        <dbReference type="ARBA" id="ARBA00022553"/>
    </source>
</evidence>
<evidence type="ECO:0000256" key="3">
    <source>
        <dbReference type="ARBA" id="ARBA00023015"/>
    </source>
</evidence>
<dbReference type="CDD" id="cd00383">
    <property type="entry name" value="trans_reg_C"/>
    <property type="match status" value="1"/>
</dbReference>
<dbReference type="Proteomes" id="UP001258994">
    <property type="component" value="Chromosome"/>
</dbReference>
<dbReference type="PROSITE" id="PS50110">
    <property type="entry name" value="RESPONSE_REGULATORY"/>
    <property type="match status" value="1"/>
</dbReference>
<dbReference type="InterPro" id="IPR036388">
    <property type="entry name" value="WH-like_DNA-bd_sf"/>
</dbReference>
<sequence>MTENQHILIVDDDPEIRELLGQFLRKHEFKVALAADGEQMQQQLQHHKFDLLVLDLMLPGEDGLSLCRNLRTKTNMPIIMLTALGEEVDRILGLEMGADDYLAKPFSPRELLARIKAVLRRSQLGRGGLTEQQSGTLLIFDNWQLDIGKRELKQADGTLIPLSSGEFTLLQVFAEHPQRVLSRDFLLDHTKGRESGPYDRSIDIQLSRLRRKIEVNKKEPEIIKTIRSGGYQFSLPVLRK</sequence>
<keyword evidence="2" id="KW-0902">Two-component regulatory system</keyword>
<evidence type="ECO:0000259" key="9">
    <source>
        <dbReference type="PROSITE" id="PS51755"/>
    </source>
</evidence>
<evidence type="ECO:0000313" key="10">
    <source>
        <dbReference type="EMBL" id="WNC72144.1"/>
    </source>
</evidence>
<proteinExistence type="predicted"/>
<gene>
    <name evidence="10" type="ORF">RGQ13_18790</name>
</gene>
<keyword evidence="11" id="KW-1185">Reference proteome</keyword>
<evidence type="ECO:0000259" key="8">
    <source>
        <dbReference type="PROSITE" id="PS50110"/>
    </source>
</evidence>
<feature type="modified residue" description="4-aspartylphosphate" evidence="6">
    <location>
        <position position="55"/>
    </location>
</feature>
<organism evidence="10 11">
    <name type="scientific">Thalassotalea psychrophila</name>
    <dbReference type="NCBI Taxonomy" id="3065647"/>
    <lineage>
        <taxon>Bacteria</taxon>
        <taxon>Pseudomonadati</taxon>
        <taxon>Pseudomonadota</taxon>
        <taxon>Gammaproteobacteria</taxon>
        <taxon>Alteromonadales</taxon>
        <taxon>Colwelliaceae</taxon>
        <taxon>Thalassotalea</taxon>
    </lineage>
</organism>
<name>A0ABY9TUB0_9GAMM</name>
<keyword evidence="3" id="KW-0805">Transcription regulation</keyword>
<dbReference type="InterPro" id="IPR011006">
    <property type="entry name" value="CheY-like_superfamily"/>
</dbReference>
<dbReference type="SMART" id="SM00862">
    <property type="entry name" value="Trans_reg_C"/>
    <property type="match status" value="1"/>
</dbReference>
<keyword evidence="5" id="KW-0804">Transcription</keyword>
<dbReference type="EMBL" id="CP134145">
    <property type="protein sequence ID" value="WNC72144.1"/>
    <property type="molecule type" value="Genomic_DNA"/>
</dbReference>
<accession>A0ABY9TUB0</accession>
<dbReference type="InterPro" id="IPR001789">
    <property type="entry name" value="Sig_transdc_resp-reg_receiver"/>
</dbReference>
<evidence type="ECO:0000256" key="5">
    <source>
        <dbReference type="ARBA" id="ARBA00023163"/>
    </source>
</evidence>
<reference evidence="11" key="1">
    <citation type="submission" date="2023-09" db="EMBL/GenBank/DDBJ databases">
        <authorList>
            <person name="Li S."/>
            <person name="Li X."/>
            <person name="Zhang C."/>
            <person name="Zhao Z."/>
        </authorList>
    </citation>
    <scope>NUCLEOTIDE SEQUENCE [LARGE SCALE GENOMIC DNA]</scope>
    <source>
        <strain evidence="11">SQ149</strain>
    </source>
</reference>
<dbReference type="SMART" id="SM00448">
    <property type="entry name" value="REC"/>
    <property type="match status" value="1"/>
</dbReference>
<keyword evidence="4 7" id="KW-0238">DNA-binding</keyword>
<feature type="domain" description="Response regulatory" evidence="8">
    <location>
        <begin position="6"/>
        <end position="119"/>
    </location>
</feature>
<dbReference type="Gene3D" id="3.40.50.2300">
    <property type="match status" value="1"/>
</dbReference>
<evidence type="ECO:0000256" key="6">
    <source>
        <dbReference type="PROSITE-ProRule" id="PRU00169"/>
    </source>
</evidence>
<dbReference type="RefSeq" id="WP_348391264.1">
    <property type="nucleotide sequence ID" value="NZ_CP134145.1"/>
</dbReference>
<evidence type="ECO:0000256" key="7">
    <source>
        <dbReference type="PROSITE-ProRule" id="PRU01091"/>
    </source>
</evidence>
<evidence type="ECO:0000313" key="11">
    <source>
        <dbReference type="Proteomes" id="UP001258994"/>
    </source>
</evidence>
<dbReference type="Pfam" id="PF00072">
    <property type="entry name" value="Response_reg"/>
    <property type="match status" value="1"/>
</dbReference>
<dbReference type="PROSITE" id="PS51755">
    <property type="entry name" value="OMPR_PHOB"/>
    <property type="match status" value="1"/>
</dbReference>
<dbReference type="Pfam" id="PF00486">
    <property type="entry name" value="Trans_reg_C"/>
    <property type="match status" value="1"/>
</dbReference>